<name>A0A6J6PT20_9ZZZZ</name>
<evidence type="ECO:0000313" key="4">
    <source>
        <dbReference type="EMBL" id="CAB4967846.1"/>
    </source>
</evidence>
<sequence length="97" mass="11209">MGASRTSFEKLQRDRAKKAKASAKRDKRLDKSPEDALTRDEDEETIELSSFSEGDEIPPDQLLKMVADLHQQFEDEEITFEDFEDRKTELFALLSVD</sequence>
<dbReference type="EMBL" id="CAFBOG010000001">
    <property type="protein sequence ID" value="CAB4967846.1"/>
    <property type="molecule type" value="Genomic_DNA"/>
</dbReference>
<evidence type="ECO:0000313" key="2">
    <source>
        <dbReference type="EMBL" id="CAB4701917.1"/>
    </source>
</evidence>
<evidence type="ECO:0000313" key="3">
    <source>
        <dbReference type="EMBL" id="CAB4793537.1"/>
    </source>
</evidence>
<organism evidence="2">
    <name type="scientific">freshwater metagenome</name>
    <dbReference type="NCBI Taxonomy" id="449393"/>
    <lineage>
        <taxon>unclassified sequences</taxon>
        <taxon>metagenomes</taxon>
        <taxon>ecological metagenomes</taxon>
    </lineage>
</organism>
<dbReference type="EMBL" id="CAFBPW010000016">
    <property type="protein sequence ID" value="CAB5026693.1"/>
    <property type="molecule type" value="Genomic_DNA"/>
</dbReference>
<evidence type="ECO:0000313" key="6">
    <source>
        <dbReference type="EMBL" id="CAB5063191.1"/>
    </source>
</evidence>
<proteinExistence type="predicted"/>
<dbReference type="AlphaFoldDB" id="A0A6J6PT20"/>
<evidence type="ECO:0000256" key="1">
    <source>
        <dbReference type="SAM" id="MobiDB-lite"/>
    </source>
</evidence>
<accession>A0A6J6PT20</accession>
<feature type="region of interest" description="Disordered" evidence="1">
    <location>
        <begin position="1"/>
        <end position="57"/>
    </location>
</feature>
<dbReference type="EMBL" id="CAEZXS010000109">
    <property type="protein sequence ID" value="CAB4701917.1"/>
    <property type="molecule type" value="Genomic_DNA"/>
</dbReference>
<gene>
    <name evidence="2" type="ORF">UFOPK2582_00985</name>
    <name evidence="3" type="ORF">UFOPK3046_00079</name>
    <name evidence="4" type="ORF">UFOPK3914_00017</name>
    <name evidence="5" type="ORF">UFOPK4173_00267</name>
    <name evidence="6" type="ORF">UFOPK4354_00399</name>
</gene>
<evidence type="ECO:0000313" key="5">
    <source>
        <dbReference type="EMBL" id="CAB5026693.1"/>
    </source>
</evidence>
<protein>
    <submittedName>
        <fullName evidence="2">Unannotated protein</fullName>
    </submittedName>
</protein>
<reference evidence="2" key="1">
    <citation type="submission" date="2020-05" db="EMBL/GenBank/DDBJ databases">
        <authorList>
            <person name="Chiriac C."/>
            <person name="Salcher M."/>
            <person name="Ghai R."/>
            <person name="Kavagutti S V."/>
        </authorList>
    </citation>
    <scope>NUCLEOTIDE SEQUENCE</scope>
</reference>
<dbReference type="EMBL" id="CAFAAQ010000003">
    <property type="protein sequence ID" value="CAB4793537.1"/>
    <property type="molecule type" value="Genomic_DNA"/>
</dbReference>
<feature type="compositionally biased region" description="Basic and acidic residues" evidence="1">
    <location>
        <begin position="23"/>
        <end position="39"/>
    </location>
</feature>
<dbReference type="EMBL" id="CAFBQW010000028">
    <property type="protein sequence ID" value="CAB5063191.1"/>
    <property type="molecule type" value="Genomic_DNA"/>
</dbReference>